<dbReference type="Gene3D" id="1.10.1370.40">
    <property type="match status" value="1"/>
</dbReference>
<sequence length="682" mass="78008">MENPLLTESGLPYGAPQFDRIRNEHYLPAFEEGIRQAKAEIDAIVSNPDEPSFENTIEALEYSGRTLSRVSGIFYNINEADTDDEMQSIAEQVSPMMTEYSMYVSLNSGLFDRVKSVYDRRESLSLENDQRRLLEETYRSFTRNGAGLSPEDKELFSRYSEELSLLSLQFQKNSLASANAFYINVTDVNDLAGLPQYVKDMGKDYAEEKGLDGWVFTLDYPCYAPFMKFCVSRDLRRQMYMGNAMKSVGGEFDNTGIVMKIVDLRMKMASLLGYGTYSDYALEEKMAKTTDTVEKFLDNLLEPSLPYARKEVNEVYRYAAAHGFTDDSLMPWDFSFWAERYKEAEFAFNEEQLKPYFRLENCIDAVFGLAGRLYGITFEERPDIPGYHKDVKVYDVKDENGEHLALFYTDFFPRESKRSGAWMTEFRGQSIYEGEEYRPFISIVTNFTRPSGSAPSLITHDELTTFLHEFGHALHGMLAKGRYPSMTGTNVARDFVELPSQIMENWAYEPEYLDSFAKDYRTGEVIPDRLIDKIVAAKNYLSGYYQVRQLQFGILDMAWHTLRKLPEEGTVEFEKAAISRCSLLPEVPGTAISPTFGHIFSGGYSAGYYSYKWAEVLEADAFSLFKEKGIFNREVSASFRHNILEKGDSEDPSVLYRNFRGHDPQPQALLDKLGLTVQPSAD</sequence>
<name>A0A9D9ERV1_9BACT</name>
<dbReference type="InterPro" id="IPR045090">
    <property type="entry name" value="Pept_M3A_M3B"/>
</dbReference>
<dbReference type="Gene3D" id="3.40.390.10">
    <property type="entry name" value="Collagenase (Catalytic Domain)"/>
    <property type="match status" value="1"/>
</dbReference>
<dbReference type="GO" id="GO:0004180">
    <property type="term" value="F:carboxypeptidase activity"/>
    <property type="evidence" value="ECO:0007669"/>
    <property type="project" value="TreeGrafter"/>
</dbReference>
<accession>A0A9D9ERV1</accession>
<dbReference type="AlphaFoldDB" id="A0A9D9ERV1"/>
<organism evidence="9 10">
    <name type="scientific">Candidatus Cryptobacteroides intestinavium</name>
    <dbReference type="NCBI Taxonomy" id="2840766"/>
    <lineage>
        <taxon>Bacteria</taxon>
        <taxon>Pseudomonadati</taxon>
        <taxon>Bacteroidota</taxon>
        <taxon>Bacteroidia</taxon>
        <taxon>Bacteroidales</taxon>
        <taxon>Candidatus Cryptobacteroides</taxon>
    </lineage>
</organism>
<feature type="domain" description="Peptidase M3A/M3B catalytic" evidence="8">
    <location>
        <begin position="226"/>
        <end position="674"/>
    </location>
</feature>
<dbReference type="EMBL" id="JADIMI010000043">
    <property type="protein sequence ID" value="MBO8452137.1"/>
    <property type="molecule type" value="Genomic_DNA"/>
</dbReference>
<evidence type="ECO:0000256" key="2">
    <source>
        <dbReference type="ARBA" id="ARBA00022670"/>
    </source>
</evidence>
<evidence type="ECO:0000256" key="5">
    <source>
        <dbReference type="ARBA" id="ARBA00022833"/>
    </source>
</evidence>
<dbReference type="PANTHER" id="PTHR43660">
    <property type="entry name" value="DIPEPTIDYL CARBOXYPEPTIDASE"/>
    <property type="match status" value="1"/>
</dbReference>
<dbReference type="CDD" id="cd06456">
    <property type="entry name" value="M3A_DCP"/>
    <property type="match status" value="1"/>
</dbReference>
<dbReference type="InterPro" id="IPR024079">
    <property type="entry name" value="MetalloPept_cat_dom_sf"/>
</dbReference>
<keyword evidence="6 7" id="KW-0482">Metalloprotease</keyword>
<keyword evidence="4 7" id="KW-0378">Hydrolase</keyword>
<dbReference type="InterPro" id="IPR001567">
    <property type="entry name" value="Pept_M3A_M3B_dom"/>
</dbReference>
<dbReference type="Gene3D" id="1.10.1370.10">
    <property type="entry name" value="Neurolysin, domain 3"/>
    <property type="match status" value="1"/>
</dbReference>
<proteinExistence type="inferred from homology"/>
<dbReference type="FunFam" id="3.40.390.10:FF:000009">
    <property type="entry name" value="Oligopeptidase A"/>
    <property type="match status" value="1"/>
</dbReference>
<comment type="cofactor">
    <cofactor evidence="7">
        <name>Zn(2+)</name>
        <dbReference type="ChEBI" id="CHEBI:29105"/>
    </cofactor>
    <text evidence="7">Binds 1 zinc ion.</text>
</comment>
<dbReference type="GO" id="GO:0005829">
    <property type="term" value="C:cytosol"/>
    <property type="evidence" value="ECO:0007669"/>
    <property type="project" value="TreeGrafter"/>
</dbReference>
<dbReference type="InterPro" id="IPR024077">
    <property type="entry name" value="Neurolysin/TOP_dom2"/>
</dbReference>
<keyword evidence="2 7" id="KW-0645">Protease</keyword>
<evidence type="ECO:0000256" key="6">
    <source>
        <dbReference type="ARBA" id="ARBA00023049"/>
    </source>
</evidence>
<dbReference type="Pfam" id="PF01432">
    <property type="entry name" value="Peptidase_M3"/>
    <property type="match status" value="1"/>
</dbReference>
<gene>
    <name evidence="9" type="ORF">IAC06_04555</name>
</gene>
<evidence type="ECO:0000259" key="8">
    <source>
        <dbReference type="Pfam" id="PF01432"/>
    </source>
</evidence>
<evidence type="ECO:0000313" key="10">
    <source>
        <dbReference type="Proteomes" id="UP000823661"/>
    </source>
</evidence>
<evidence type="ECO:0000256" key="1">
    <source>
        <dbReference type="ARBA" id="ARBA00006040"/>
    </source>
</evidence>
<dbReference type="InterPro" id="IPR034005">
    <property type="entry name" value="M3A_DCP"/>
</dbReference>
<comment type="caution">
    <text evidence="9">The sequence shown here is derived from an EMBL/GenBank/DDBJ whole genome shotgun (WGS) entry which is preliminary data.</text>
</comment>
<dbReference type="SUPFAM" id="SSF55486">
    <property type="entry name" value="Metalloproteases ('zincins'), catalytic domain"/>
    <property type="match status" value="1"/>
</dbReference>
<evidence type="ECO:0000256" key="7">
    <source>
        <dbReference type="RuleBase" id="RU003435"/>
    </source>
</evidence>
<evidence type="ECO:0000313" key="9">
    <source>
        <dbReference type="EMBL" id="MBO8452137.1"/>
    </source>
</evidence>
<dbReference type="Proteomes" id="UP000823661">
    <property type="component" value="Unassembled WGS sequence"/>
</dbReference>
<reference evidence="9" key="2">
    <citation type="journal article" date="2021" name="PeerJ">
        <title>Extensive microbial diversity within the chicken gut microbiome revealed by metagenomics and culture.</title>
        <authorList>
            <person name="Gilroy R."/>
            <person name="Ravi A."/>
            <person name="Getino M."/>
            <person name="Pursley I."/>
            <person name="Horton D.L."/>
            <person name="Alikhan N.F."/>
            <person name="Baker D."/>
            <person name="Gharbi K."/>
            <person name="Hall N."/>
            <person name="Watson M."/>
            <person name="Adriaenssens E.M."/>
            <person name="Foster-Nyarko E."/>
            <person name="Jarju S."/>
            <person name="Secka A."/>
            <person name="Antonio M."/>
            <person name="Oren A."/>
            <person name="Chaudhuri R.R."/>
            <person name="La Ragione R."/>
            <person name="Hildebrand F."/>
            <person name="Pallen M.J."/>
        </authorList>
    </citation>
    <scope>NUCLEOTIDE SEQUENCE</scope>
    <source>
        <strain evidence="9">B1-20833</strain>
    </source>
</reference>
<reference evidence="9" key="1">
    <citation type="submission" date="2020-10" db="EMBL/GenBank/DDBJ databases">
        <authorList>
            <person name="Gilroy R."/>
        </authorList>
    </citation>
    <scope>NUCLEOTIDE SEQUENCE</scope>
    <source>
        <strain evidence="9">B1-20833</strain>
    </source>
</reference>
<comment type="similarity">
    <text evidence="1 7">Belongs to the peptidase M3 family.</text>
</comment>
<keyword evidence="3 7" id="KW-0479">Metal-binding</keyword>
<dbReference type="GO" id="GO:0004222">
    <property type="term" value="F:metalloendopeptidase activity"/>
    <property type="evidence" value="ECO:0007669"/>
    <property type="project" value="InterPro"/>
</dbReference>
<keyword evidence="5 7" id="KW-0862">Zinc</keyword>
<protein>
    <submittedName>
        <fullName evidence="9">M3 family metallopeptidase</fullName>
    </submittedName>
</protein>
<evidence type="ECO:0000256" key="4">
    <source>
        <dbReference type="ARBA" id="ARBA00022801"/>
    </source>
</evidence>
<dbReference type="GO" id="GO:0046872">
    <property type="term" value="F:metal ion binding"/>
    <property type="evidence" value="ECO:0007669"/>
    <property type="project" value="UniProtKB-UniRule"/>
</dbReference>
<dbReference type="GO" id="GO:0006508">
    <property type="term" value="P:proteolysis"/>
    <property type="evidence" value="ECO:0007669"/>
    <property type="project" value="UniProtKB-KW"/>
</dbReference>
<evidence type="ECO:0000256" key="3">
    <source>
        <dbReference type="ARBA" id="ARBA00022723"/>
    </source>
</evidence>
<dbReference type="PANTHER" id="PTHR43660:SF1">
    <property type="entry name" value="DIPEPTIDYL CARBOXYPEPTIDASE"/>
    <property type="match status" value="1"/>
</dbReference>